<reference evidence="2" key="1">
    <citation type="journal article" date="2020" name="Nat. Commun.">
        <title>Genome sequence of the cluster root forming white lupin.</title>
        <authorList>
            <person name="Hufnagel B."/>
            <person name="Marques A."/>
            <person name="Soriano A."/>
            <person name="Marques L."/>
            <person name="Divol F."/>
            <person name="Doumas P."/>
            <person name="Sallet E."/>
            <person name="Mancinotti D."/>
            <person name="Carrere S."/>
            <person name="Marande W."/>
            <person name="Arribat S."/>
            <person name="Keller J."/>
            <person name="Huneau C."/>
            <person name="Blein T."/>
            <person name="Aime D."/>
            <person name="Laguerre M."/>
            <person name="Taylor J."/>
            <person name="Schubert V."/>
            <person name="Nelson M."/>
            <person name="Geu-Flores F."/>
            <person name="Crespi M."/>
            <person name="Gallardo-Guerrero K."/>
            <person name="Delaux P.-M."/>
            <person name="Salse J."/>
            <person name="Berges H."/>
            <person name="Guyot R."/>
            <person name="Gouzy J."/>
            <person name="Peret B."/>
        </authorList>
    </citation>
    <scope>NUCLEOTIDE SEQUENCE [LARGE SCALE GENOMIC DNA]</scope>
    <source>
        <strain evidence="2">cv. Amiga</strain>
    </source>
</reference>
<keyword evidence="2" id="KW-1185">Reference proteome</keyword>
<organism evidence="1 2">
    <name type="scientific">Lupinus albus</name>
    <name type="common">White lupine</name>
    <name type="synonym">Lupinus termis</name>
    <dbReference type="NCBI Taxonomy" id="3870"/>
    <lineage>
        <taxon>Eukaryota</taxon>
        <taxon>Viridiplantae</taxon>
        <taxon>Streptophyta</taxon>
        <taxon>Embryophyta</taxon>
        <taxon>Tracheophyta</taxon>
        <taxon>Spermatophyta</taxon>
        <taxon>Magnoliopsida</taxon>
        <taxon>eudicotyledons</taxon>
        <taxon>Gunneridae</taxon>
        <taxon>Pentapetalae</taxon>
        <taxon>rosids</taxon>
        <taxon>fabids</taxon>
        <taxon>Fabales</taxon>
        <taxon>Fabaceae</taxon>
        <taxon>Papilionoideae</taxon>
        <taxon>50 kb inversion clade</taxon>
        <taxon>genistoids sensu lato</taxon>
        <taxon>core genistoids</taxon>
        <taxon>Genisteae</taxon>
        <taxon>Lupinus</taxon>
    </lineage>
</organism>
<accession>A0A6A4P654</accession>
<gene>
    <name evidence="1" type="ORF">Lalb_Chr18g0055931</name>
</gene>
<sequence length="73" mass="7935">MLGPSPTQTRVGFCLCESLPTQSPLTSSTGLDSPISLKRIMLGPSPTQTRVGFCLCESLPTHKTLYPWDTPQQ</sequence>
<dbReference type="Proteomes" id="UP000447434">
    <property type="component" value="Chromosome 18"/>
</dbReference>
<name>A0A6A4P654_LUPAL</name>
<evidence type="ECO:0000313" key="1">
    <source>
        <dbReference type="EMBL" id="KAE9594638.1"/>
    </source>
</evidence>
<proteinExistence type="predicted"/>
<dbReference type="AlphaFoldDB" id="A0A6A4P654"/>
<evidence type="ECO:0000313" key="2">
    <source>
        <dbReference type="Proteomes" id="UP000447434"/>
    </source>
</evidence>
<protein>
    <submittedName>
        <fullName evidence="1">Uncharacterized protein</fullName>
    </submittedName>
</protein>
<comment type="caution">
    <text evidence="1">The sequence shown here is derived from an EMBL/GenBank/DDBJ whole genome shotgun (WGS) entry which is preliminary data.</text>
</comment>
<dbReference type="EMBL" id="WOCE01000018">
    <property type="protein sequence ID" value="KAE9594638.1"/>
    <property type="molecule type" value="Genomic_DNA"/>
</dbReference>